<organism evidence="18 19">
    <name type="scientific">Paenibacillus contaminans</name>
    <dbReference type="NCBI Taxonomy" id="450362"/>
    <lineage>
        <taxon>Bacteria</taxon>
        <taxon>Bacillati</taxon>
        <taxon>Bacillota</taxon>
        <taxon>Bacilli</taxon>
        <taxon>Bacillales</taxon>
        <taxon>Paenibacillaceae</taxon>
        <taxon>Paenibacillus</taxon>
    </lineage>
</organism>
<dbReference type="EC" id="2.3.1.179" evidence="3 14"/>
<keyword evidence="10 14" id="KW-0012">Acyltransferase</keyword>
<evidence type="ECO:0000256" key="10">
    <source>
        <dbReference type="ARBA" id="ARBA00023315"/>
    </source>
</evidence>
<evidence type="ECO:0000256" key="14">
    <source>
        <dbReference type="PIRNR" id="PIRNR000447"/>
    </source>
</evidence>
<evidence type="ECO:0000256" key="8">
    <source>
        <dbReference type="ARBA" id="ARBA00023098"/>
    </source>
</evidence>
<accession>A0A329MN50</accession>
<keyword evidence="7" id="KW-0276">Fatty acid metabolism</keyword>
<dbReference type="GO" id="GO:0005829">
    <property type="term" value="C:cytosol"/>
    <property type="evidence" value="ECO:0007669"/>
    <property type="project" value="TreeGrafter"/>
</dbReference>
<dbReference type="OrthoDB" id="9808669at2"/>
<dbReference type="NCBIfam" id="TIGR03150">
    <property type="entry name" value="fabF"/>
    <property type="match status" value="1"/>
</dbReference>
<keyword evidence="19" id="KW-1185">Reference proteome</keyword>
<evidence type="ECO:0000256" key="3">
    <source>
        <dbReference type="ARBA" id="ARBA00012356"/>
    </source>
</evidence>
<evidence type="ECO:0000256" key="16">
    <source>
        <dbReference type="RuleBase" id="RU003694"/>
    </source>
</evidence>
<dbReference type="EMBL" id="QMFB01000009">
    <property type="protein sequence ID" value="RAV20153.1"/>
    <property type="molecule type" value="Genomic_DNA"/>
</dbReference>
<dbReference type="GO" id="GO:0006633">
    <property type="term" value="P:fatty acid biosynthetic process"/>
    <property type="evidence" value="ECO:0007669"/>
    <property type="project" value="UniProtKB-UniRule"/>
</dbReference>
<sequence>MERVVITGMGVISPLGNDVGTFWSRLKEGQSGISAIDSFDTSRHKTKIAGIVRDFDADARFGRKEARRMDRFCQFALAAAEQARDDAGLQLEQADRERIGVYVGSGIGGIQTLLEQDAILRERGPERVSPLLVPMMISNMAAATISIAFGACGPTMSPVTACSIGNTAIGEAFRLIRAGGADVVFAGGAEAAISDISLASFGNATALSARNDEPARASRPFDAGRDGFVMAEGSGILVLESYAHAKGRNARILAEVTGYGASSDAYHVVATHPEGAGAYQAMKAAIREAGLLPEDIDVISAHATSTGLGDRSETLAIKRLFGEHAYRIPVTANKSMTGHMFGAAGGAEAIALVKSLQEGIIPPTINQELPDPDCDLDTVPNVARKADIRIGISNSFGFGGHNAVIVLQAFEE</sequence>
<keyword evidence="8" id="KW-0443">Lipid metabolism</keyword>
<dbReference type="InterPro" id="IPR020841">
    <property type="entry name" value="PKS_Beta-ketoAc_synthase_dom"/>
</dbReference>
<evidence type="ECO:0000256" key="7">
    <source>
        <dbReference type="ARBA" id="ARBA00022832"/>
    </source>
</evidence>
<keyword evidence="6 14" id="KW-0808">Transferase</keyword>
<dbReference type="SMART" id="SM00825">
    <property type="entry name" value="PKS_KS"/>
    <property type="match status" value="1"/>
</dbReference>
<reference evidence="18 19" key="1">
    <citation type="journal article" date="2009" name="Int. J. Syst. Evol. Microbiol.">
        <title>Paenibacillus contaminans sp. nov., isolated from a contaminated laboratory plate.</title>
        <authorList>
            <person name="Chou J.H."/>
            <person name="Lee J.H."/>
            <person name="Lin M.C."/>
            <person name="Chang P.S."/>
            <person name="Arun A.B."/>
            <person name="Young C.C."/>
            <person name="Chen W.M."/>
        </authorList>
    </citation>
    <scope>NUCLEOTIDE SEQUENCE [LARGE SCALE GENOMIC DNA]</scope>
    <source>
        <strain evidence="18 19">CKOBP-6</strain>
    </source>
</reference>
<dbReference type="CDD" id="cd00834">
    <property type="entry name" value="KAS_I_II"/>
    <property type="match status" value="1"/>
</dbReference>
<dbReference type="Proteomes" id="UP000250369">
    <property type="component" value="Unassembled WGS sequence"/>
</dbReference>
<dbReference type="UniPathway" id="UPA00094"/>
<comment type="caution">
    <text evidence="18">The sequence shown here is derived from an EMBL/GenBank/DDBJ whole genome shotgun (WGS) entry which is preliminary data.</text>
</comment>
<dbReference type="PIRSF" id="PIRSF000447">
    <property type="entry name" value="KAS_II"/>
    <property type="match status" value="1"/>
</dbReference>
<feature type="domain" description="Ketosynthase family 3 (KS3)" evidence="17">
    <location>
        <begin position="1"/>
        <end position="409"/>
    </location>
</feature>
<evidence type="ECO:0000256" key="5">
    <source>
        <dbReference type="ARBA" id="ARBA00022516"/>
    </source>
</evidence>
<gene>
    <name evidence="18" type="primary">fabF</name>
    <name evidence="18" type="ORF">DQG23_16930</name>
</gene>
<dbReference type="Gene3D" id="3.40.47.10">
    <property type="match status" value="1"/>
</dbReference>
<dbReference type="RefSeq" id="WP_113032050.1">
    <property type="nucleotide sequence ID" value="NZ_QMFB01000009.1"/>
</dbReference>
<comment type="similarity">
    <text evidence="2 14 16">Belongs to the thiolase-like superfamily. Beta-ketoacyl-ACP synthases family.</text>
</comment>
<evidence type="ECO:0000313" key="18">
    <source>
        <dbReference type="EMBL" id="RAV20153.1"/>
    </source>
</evidence>
<evidence type="ECO:0000256" key="1">
    <source>
        <dbReference type="ARBA" id="ARBA00005194"/>
    </source>
</evidence>
<dbReference type="InterPro" id="IPR000794">
    <property type="entry name" value="Beta-ketoacyl_synthase"/>
</dbReference>
<dbReference type="NCBIfam" id="NF005589">
    <property type="entry name" value="PRK07314.1"/>
    <property type="match status" value="1"/>
</dbReference>
<dbReference type="FunFam" id="3.40.47.10:FF:000009">
    <property type="entry name" value="3-oxoacyl-[acyl-carrier-protein] synthase 2"/>
    <property type="match status" value="1"/>
</dbReference>
<keyword evidence="9 14" id="KW-0275">Fatty acid biosynthesis</keyword>
<feature type="active site" description="For beta-ketoacyl synthase activity" evidence="15">
    <location>
        <position position="162"/>
    </location>
</feature>
<comment type="catalytic activity">
    <reaction evidence="12 14">
        <text>(9Z)-hexadecenoyl-[ACP] + malonyl-[ACP] + H(+) = 3-oxo-(11Z)-octadecenoyl-[ACP] + holo-[ACP] + CO2</text>
        <dbReference type="Rhea" id="RHEA:55040"/>
        <dbReference type="Rhea" id="RHEA-COMP:9623"/>
        <dbReference type="Rhea" id="RHEA-COMP:9685"/>
        <dbReference type="Rhea" id="RHEA-COMP:10800"/>
        <dbReference type="Rhea" id="RHEA-COMP:14074"/>
        <dbReference type="ChEBI" id="CHEBI:15378"/>
        <dbReference type="ChEBI" id="CHEBI:16526"/>
        <dbReference type="ChEBI" id="CHEBI:64479"/>
        <dbReference type="ChEBI" id="CHEBI:78449"/>
        <dbReference type="ChEBI" id="CHEBI:83989"/>
        <dbReference type="ChEBI" id="CHEBI:138538"/>
        <dbReference type="EC" id="2.3.1.179"/>
    </reaction>
</comment>
<evidence type="ECO:0000256" key="11">
    <source>
        <dbReference type="ARBA" id="ARBA00024006"/>
    </source>
</evidence>
<dbReference type="InterPro" id="IPR016039">
    <property type="entry name" value="Thiolase-like"/>
</dbReference>
<evidence type="ECO:0000256" key="6">
    <source>
        <dbReference type="ARBA" id="ARBA00022679"/>
    </source>
</evidence>
<evidence type="ECO:0000256" key="4">
    <source>
        <dbReference type="ARBA" id="ARBA00014657"/>
    </source>
</evidence>
<name>A0A329MN50_9BACL</name>
<dbReference type="Pfam" id="PF00109">
    <property type="entry name" value="ketoacyl-synt"/>
    <property type="match status" value="1"/>
</dbReference>
<proteinExistence type="inferred from homology"/>
<comment type="pathway">
    <text evidence="1 14">Lipid metabolism; fatty acid biosynthesis.</text>
</comment>
<evidence type="ECO:0000259" key="17">
    <source>
        <dbReference type="PROSITE" id="PS52004"/>
    </source>
</evidence>
<evidence type="ECO:0000256" key="2">
    <source>
        <dbReference type="ARBA" id="ARBA00008467"/>
    </source>
</evidence>
<dbReference type="PROSITE" id="PS52004">
    <property type="entry name" value="KS3_2"/>
    <property type="match status" value="1"/>
</dbReference>
<dbReference type="InterPro" id="IPR014030">
    <property type="entry name" value="Ketoacyl_synth_N"/>
</dbReference>
<dbReference type="PANTHER" id="PTHR11712:SF336">
    <property type="entry name" value="3-OXOACYL-[ACYL-CARRIER-PROTEIN] SYNTHASE, MITOCHONDRIAL"/>
    <property type="match status" value="1"/>
</dbReference>
<evidence type="ECO:0000256" key="12">
    <source>
        <dbReference type="ARBA" id="ARBA00047318"/>
    </source>
</evidence>
<evidence type="ECO:0000313" key="19">
    <source>
        <dbReference type="Proteomes" id="UP000250369"/>
    </source>
</evidence>
<keyword evidence="5 14" id="KW-0444">Lipid biosynthesis</keyword>
<dbReference type="Pfam" id="PF02801">
    <property type="entry name" value="Ketoacyl-synt_C"/>
    <property type="match status" value="1"/>
</dbReference>
<dbReference type="AlphaFoldDB" id="A0A329MN50"/>
<evidence type="ECO:0000256" key="9">
    <source>
        <dbReference type="ARBA" id="ARBA00023160"/>
    </source>
</evidence>
<dbReference type="SUPFAM" id="SSF53901">
    <property type="entry name" value="Thiolase-like"/>
    <property type="match status" value="2"/>
</dbReference>
<dbReference type="InterPro" id="IPR017568">
    <property type="entry name" value="3-oxoacyl-ACP_synth-2"/>
</dbReference>
<evidence type="ECO:0000256" key="15">
    <source>
        <dbReference type="PIRSR" id="PIRSR000447-1"/>
    </source>
</evidence>
<protein>
    <recommendedName>
        <fullName evidence="4 14">3-oxoacyl-[acyl-carrier-protein] synthase 2</fullName>
        <ecNumber evidence="3 14">2.3.1.179</ecNumber>
    </recommendedName>
</protein>
<evidence type="ECO:0000256" key="13">
    <source>
        <dbReference type="ARBA" id="ARBA00047659"/>
    </source>
</evidence>
<comment type="catalytic activity">
    <reaction evidence="13 14">
        <text>a fatty acyl-[ACP] + malonyl-[ACP] + H(+) = a 3-oxoacyl-[ACP] + holo-[ACP] + CO2</text>
        <dbReference type="Rhea" id="RHEA:22836"/>
        <dbReference type="Rhea" id="RHEA-COMP:9623"/>
        <dbReference type="Rhea" id="RHEA-COMP:9685"/>
        <dbReference type="Rhea" id="RHEA-COMP:9916"/>
        <dbReference type="Rhea" id="RHEA-COMP:14125"/>
        <dbReference type="ChEBI" id="CHEBI:15378"/>
        <dbReference type="ChEBI" id="CHEBI:16526"/>
        <dbReference type="ChEBI" id="CHEBI:64479"/>
        <dbReference type="ChEBI" id="CHEBI:78449"/>
        <dbReference type="ChEBI" id="CHEBI:78776"/>
        <dbReference type="ChEBI" id="CHEBI:138651"/>
    </reaction>
</comment>
<comment type="function">
    <text evidence="11 14">Involved in the type II fatty acid elongation cycle. Catalyzes the elongation of a wide range of acyl-ACP by the addition of two carbons from malonyl-ACP to an acyl acceptor. Can efficiently catalyze the conversion of palmitoleoyl-ACP (cis-hexadec-9-enoyl-ACP) to cis-vaccenoyl-ACP (cis-octadec-11-enoyl-ACP), an essential step in the thermal regulation of fatty acid composition.</text>
</comment>
<dbReference type="PANTHER" id="PTHR11712">
    <property type="entry name" value="POLYKETIDE SYNTHASE-RELATED"/>
    <property type="match status" value="1"/>
</dbReference>
<dbReference type="InterPro" id="IPR014031">
    <property type="entry name" value="Ketoacyl_synth_C"/>
</dbReference>
<dbReference type="GO" id="GO:0004315">
    <property type="term" value="F:3-oxoacyl-[acyl-carrier-protein] synthase activity"/>
    <property type="evidence" value="ECO:0007669"/>
    <property type="project" value="UniProtKB-UniRule"/>
</dbReference>